<reference evidence="2" key="1">
    <citation type="journal article" date="2020" name="mSystems">
        <title>Genome- and Community-Level Interaction Insights into Carbon Utilization and Element Cycling Functions of Hydrothermarchaeota in Hydrothermal Sediment.</title>
        <authorList>
            <person name="Zhou Z."/>
            <person name="Liu Y."/>
            <person name="Xu W."/>
            <person name="Pan J."/>
            <person name="Luo Z.H."/>
            <person name="Li M."/>
        </authorList>
    </citation>
    <scope>NUCLEOTIDE SEQUENCE [LARGE SCALE GENOMIC DNA]</scope>
    <source>
        <strain evidence="2">SpSt-289</strain>
    </source>
</reference>
<dbReference type="Pfam" id="PF06283">
    <property type="entry name" value="ThuA"/>
    <property type="match status" value="1"/>
</dbReference>
<gene>
    <name evidence="2" type="ORF">ENQ20_18275</name>
</gene>
<feature type="domain" description="ThuA-like" evidence="1">
    <location>
        <begin position="5"/>
        <end position="212"/>
    </location>
</feature>
<dbReference type="PANTHER" id="PTHR40469">
    <property type="entry name" value="SECRETED GLYCOSYL HYDROLASE"/>
    <property type="match status" value="1"/>
</dbReference>
<comment type="caution">
    <text evidence="2">The sequence shown here is derived from an EMBL/GenBank/DDBJ whole genome shotgun (WGS) entry which is preliminary data.</text>
</comment>
<protein>
    <submittedName>
        <fullName evidence="2">ThuA domain-containing protein</fullName>
    </submittedName>
</protein>
<evidence type="ECO:0000259" key="1">
    <source>
        <dbReference type="Pfam" id="PF06283"/>
    </source>
</evidence>
<dbReference type="InterPro" id="IPR029062">
    <property type="entry name" value="Class_I_gatase-like"/>
</dbReference>
<sequence>MKRSLMVWGGWEGHEPLQCVQIFAPLMEAAGFAVDIVNSLDIYSDVDRLRSYNVITQVYTMSTITPEQEKGLLDAIESGVGFAGWHGGMADAFRNNPNYQFMVGGQWVAHPGNIIDYTVNIINHDDPITAGLSDFKMHSEQYYMHVDPSNEVLATTTFSGEYCPWIEGVVMPVVWKRRWGAGRVFYASVGHVAADFDVPEAREIVRRGLLWAAKEF</sequence>
<evidence type="ECO:0000313" key="2">
    <source>
        <dbReference type="EMBL" id="HDX33407.1"/>
    </source>
</evidence>
<dbReference type="EMBL" id="DSMG01000191">
    <property type="protein sequence ID" value="HDX33407.1"/>
    <property type="molecule type" value="Genomic_DNA"/>
</dbReference>
<dbReference type="InterPro" id="IPR029010">
    <property type="entry name" value="ThuA-like"/>
</dbReference>
<dbReference type="SUPFAM" id="SSF52317">
    <property type="entry name" value="Class I glutamine amidotransferase-like"/>
    <property type="match status" value="1"/>
</dbReference>
<proteinExistence type="predicted"/>
<dbReference type="Gene3D" id="3.40.50.880">
    <property type="match status" value="1"/>
</dbReference>
<dbReference type="AlphaFoldDB" id="A0A7C1JV54"/>
<name>A0A7C1JV54_9CHLR</name>
<organism evidence="2">
    <name type="scientific">Caldilinea aerophila</name>
    <dbReference type="NCBI Taxonomy" id="133453"/>
    <lineage>
        <taxon>Bacteria</taxon>
        <taxon>Bacillati</taxon>
        <taxon>Chloroflexota</taxon>
        <taxon>Caldilineae</taxon>
        <taxon>Caldilineales</taxon>
        <taxon>Caldilineaceae</taxon>
        <taxon>Caldilinea</taxon>
    </lineage>
</organism>
<accession>A0A7C1JV54</accession>
<dbReference type="PANTHER" id="PTHR40469:SF2">
    <property type="entry name" value="GALACTOSE-BINDING DOMAIN-LIKE SUPERFAMILY PROTEIN"/>
    <property type="match status" value="1"/>
</dbReference>